<dbReference type="Pfam" id="PF14111">
    <property type="entry name" value="DUF4283"/>
    <property type="match status" value="1"/>
</dbReference>
<reference evidence="3" key="2">
    <citation type="submission" date="2022-01" db="EMBL/GenBank/DDBJ databases">
        <authorList>
            <person name="Yamashiro T."/>
            <person name="Shiraishi A."/>
            <person name="Satake H."/>
            <person name="Nakayama K."/>
        </authorList>
    </citation>
    <scope>NUCLEOTIDE SEQUENCE</scope>
</reference>
<comment type="caution">
    <text evidence="3">The sequence shown here is derived from an EMBL/GenBank/DDBJ whole genome shotgun (WGS) entry which is preliminary data.</text>
</comment>
<keyword evidence="3" id="KW-0695">RNA-directed DNA polymerase</keyword>
<proteinExistence type="predicted"/>
<evidence type="ECO:0000313" key="4">
    <source>
        <dbReference type="Proteomes" id="UP001151760"/>
    </source>
</evidence>
<name>A0ABQ5CHP2_9ASTR</name>
<organism evidence="3 4">
    <name type="scientific">Tanacetum coccineum</name>
    <dbReference type="NCBI Taxonomy" id="301880"/>
    <lineage>
        <taxon>Eukaryota</taxon>
        <taxon>Viridiplantae</taxon>
        <taxon>Streptophyta</taxon>
        <taxon>Embryophyta</taxon>
        <taxon>Tracheophyta</taxon>
        <taxon>Spermatophyta</taxon>
        <taxon>Magnoliopsida</taxon>
        <taxon>eudicotyledons</taxon>
        <taxon>Gunneridae</taxon>
        <taxon>Pentapetalae</taxon>
        <taxon>asterids</taxon>
        <taxon>campanulids</taxon>
        <taxon>Asterales</taxon>
        <taxon>Asteraceae</taxon>
        <taxon>Asteroideae</taxon>
        <taxon>Anthemideae</taxon>
        <taxon>Anthemidinae</taxon>
        <taxon>Tanacetum</taxon>
    </lineage>
</organism>
<dbReference type="EMBL" id="BQNB010014270">
    <property type="protein sequence ID" value="GJT26179.1"/>
    <property type="molecule type" value="Genomic_DNA"/>
</dbReference>
<feature type="domain" description="DUF4283" evidence="2">
    <location>
        <begin position="273"/>
        <end position="355"/>
    </location>
</feature>
<dbReference type="InterPro" id="IPR025558">
    <property type="entry name" value="DUF4283"/>
</dbReference>
<feature type="compositionally biased region" description="Polar residues" evidence="1">
    <location>
        <begin position="205"/>
        <end position="222"/>
    </location>
</feature>
<dbReference type="PANTHER" id="PTHR31286">
    <property type="entry name" value="GLYCINE-RICH CELL WALL STRUCTURAL PROTEIN 1.8-LIKE"/>
    <property type="match status" value="1"/>
</dbReference>
<keyword evidence="4" id="KW-1185">Reference proteome</keyword>
<feature type="compositionally biased region" description="Basic and acidic residues" evidence="1">
    <location>
        <begin position="195"/>
        <end position="204"/>
    </location>
</feature>
<dbReference type="PANTHER" id="PTHR31286:SF165">
    <property type="entry name" value="DUF4283 DOMAIN-CONTAINING PROTEIN"/>
    <property type="match status" value="1"/>
</dbReference>
<evidence type="ECO:0000313" key="3">
    <source>
        <dbReference type="EMBL" id="GJT26179.1"/>
    </source>
</evidence>
<dbReference type="Proteomes" id="UP001151760">
    <property type="component" value="Unassembled WGS sequence"/>
</dbReference>
<sequence length="1104" mass="128610">MKLLIRRDENIVVDSSCPGMKMQGQLFALVATNVTTDLLKKVQESWVTDDIMAELINKFEDPNYQSRKVQVTVQKISSICYWKDIRRIVKQWIRECLPKSHRKTVSFVVVDRLSKYAHFMPLQHPFKASQVAQERISHKRTKNQSKRDKTGHGMEKCVETKPNQREKKGKGDEEVDERSNNDLVLECDDVTVENRGENRAHVSESKSPTTSTNNEKAQASSNVSENVKVSYAKMITSNYIEIDKKLCYIPTTIGENSFDVAIFDEELVNSGSSKWKLTGCGYFVGAKMNFYGLRYNLRKMQGRYGLGEMFSTSNDVYCFKFKHENGMNQVLENSPWLIGGRPLLVQKWSRDISFEKTEPDIVPLWIKMFDTLWRHGRIGYARVLVKVNAGKEFKEVIEVYYKDKNDMIKRPRIVEEMVKIQEEKDKNKKLADEFVPGKSNNKQVYRLKANINYHDQAEVSNGVIREKSAKLATDNDIIAYKSSRKSNKYDVLEDLEENSDNDINVEQKNGDKWEEMNNSHENDDEEEVMEDTWQIKKKIIQHKIKFFCSIVYVANHDKERQKHSVGGSSISKDMYEFQDCVNVIEVEDICSSCLQFTWTKSPRNPLAVSVMLDSLDRKPKSFRFANYIADKLEFLQKVKENWKDDVSGFKIDPHNNAIKEEGFAVLKEYKEAVTDEGKLLMQKTKIEWLKYEGDKVPKQFVKHFEQFLGKEVHVQSIKNREDIFTCLDGFTACFFKKTWSVIGDEVCDAVKEFFKNKKLLKEVNATIISLVPKISTPLKVSEFRPIACCNVLYKCISKILTERIKNGLEKCQFMEVLNLLMKKNAQESSGFRFHYGCKELKITHLCFADDLMVFCYGDVNSIKIVKDTIEEFTKYYGLHLDMGKSTILFRSIDDQLNLHQCGIIYGMGMKLYQMLFPRGIYMMQDSDNAVVVNMIKDDEWIWPREWSVWDSMKVEYPKVDWYKRAPNDWQRINQLMIDEMCVNSIKDVVGRIRIVACVYYIWKERNSRIFQNAKKFEDEIINCIKEEIKWKLTSLQVKNTFAVRLSIKKGNGLGRQCMKGGMLLDRDRDQRIANVAMLNDLRMFKDRKCSQENMVLGIKVGYES</sequence>
<gene>
    <name evidence="3" type="ORF">Tco_0906454</name>
</gene>
<accession>A0ABQ5CHP2</accession>
<feature type="compositionally biased region" description="Basic and acidic residues" evidence="1">
    <location>
        <begin position="145"/>
        <end position="179"/>
    </location>
</feature>
<protein>
    <submittedName>
        <fullName evidence="3">RNA-directed DNA polymerase, eukaryota, reverse transcriptase zinc-binding domain protein</fullName>
    </submittedName>
</protein>
<feature type="region of interest" description="Disordered" evidence="1">
    <location>
        <begin position="132"/>
        <end position="179"/>
    </location>
</feature>
<dbReference type="InterPro" id="IPR040256">
    <property type="entry name" value="At4g02000-like"/>
</dbReference>
<evidence type="ECO:0000259" key="2">
    <source>
        <dbReference type="Pfam" id="PF14111"/>
    </source>
</evidence>
<reference evidence="3" key="1">
    <citation type="journal article" date="2022" name="Int. J. Mol. Sci.">
        <title>Draft Genome of Tanacetum Coccineum: Genomic Comparison of Closely Related Tanacetum-Family Plants.</title>
        <authorList>
            <person name="Yamashiro T."/>
            <person name="Shiraishi A."/>
            <person name="Nakayama K."/>
            <person name="Satake H."/>
        </authorList>
    </citation>
    <scope>NUCLEOTIDE SEQUENCE</scope>
</reference>
<feature type="region of interest" description="Disordered" evidence="1">
    <location>
        <begin position="195"/>
        <end position="222"/>
    </location>
</feature>
<keyword evidence="3" id="KW-0548">Nucleotidyltransferase</keyword>
<dbReference type="GO" id="GO:0003964">
    <property type="term" value="F:RNA-directed DNA polymerase activity"/>
    <property type="evidence" value="ECO:0007669"/>
    <property type="project" value="UniProtKB-KW"/>
</dbReference>
<evidence type="ECO:0000256" key="1">
    <source>
        <dbReference type="SAM" id="MobiDB-lite"/>
    </source>
</evidence>
<keyword evidence="3" id="KW-0808">Transferase</keyword>